<evidence type="ECO:0000256" key="8">
    <source>
        <dbReference type="ARBA" id="ARBA00023077"/>
    </source>
</evidence>
<dbReference type="InterPro" id="IPR012910">
    <property type="entry name" value="Plug_dom"/>
</dbReference>
<evidence type="ECO:0000256" key="11">
    <source>
        <dbReference type="PROSITE-ProRule" id="PRU01360"/>
    </source>
</evidence>
<evidence type="ECO:0000256" key="9">
    <source>
        <dbReference type="ARBA" id="ARBA00023136"/>
    </source>
</evidence>
<keyword evidence="4" id="KW-0410">Iron transport</keyword>
<gene>
    <name evidence="16" type="ORF">F0M18_01130</name>
</gene>
<keyword evidence="3 11" id="KW-1134">Transmembrane beta strand</keyword>
<dbReference type="CDD" id="cd01347">
    <property type="entry name" value="ligand_gated_channel"/>
    <property type="match status" value="1"/>
</dbReference>
<keyword evidence="8 12" id="KW-0798">TonB box</keyword>
<sequence>MRNIAFHRLTPIAMALTLAPCAPLMAQQLMLEEVVVTAQKREQSLQDVPIAVAAMSGDKIEDIGITDLEQVALYIPNVSINQGQATSNIFIRGVGSGTNQGFEQSVGLYIDGLYSGRGQLAKVPLTLDLERVEILKGPQGILFGKNTIGGAINITTARPDFETGGLVEALYDPDHGEQILTGVLTGGLSDNLAGRLAVRYEGMDGWWENETLDEEGPDKDNLFIRGSLLWEATDTLEIIAKYEHGDFETLGRPQVVYQSDQPTNYLGQSPFPVLDDHDRGAGDILDTDDTELDVALLTLNWDVGMGTFTSITGYATYDTERNTNSDIAATASLNRLQEEEYDQFSQEVRLVSPGGETLDWIVGAYYQSSELSVSKTNTDIDFLLSGPLSVPALTATTDQRIPTQFDQDSTSWAVFGQGTYALTDTLRLGLGVRYNEEEKELDKASTNPGLGARLTADFVVLANPANNILIEDLRSHSFQGLKRDEDKFTWSANLQWDATDDSMLYASVSTGYKGGGFDEAYSNSGPTVRTGNIFTGEPDGGVVETGVDSSILNYDEETVLAYELGAKMTLADGAANLNLAVFRMEYDDLQVSSLVGDVFRVGNAGESVSQGVEVDGRWLLAEGFTLGGAVAYLDATYDTFTGATCTVPQVSDPVANPGCLNQDGTNIAPGESGGQDLSGETLLFAPEWSGNLNAEWILPLGDNLELRNNLDVNFTSSFYSSLDLDPNTEHDSATKVNLRIALASVADTWSLAVIGKNLTDEKTMVWRNDVALTDSNSYFGVPERGRSIAVQARYRF</sequence>
<organism evidence="16 17">
    <name type="scientific">Pseudohalioglobus sediminis</name>
    <dbReference type="NCBI Taxonomy" id="2606449"/>
    <lineage>
        <taxon>Bacteria</taxon>
        <taxon>Pseudomonadati</taxon>
        <taxon>Pseudomonadota</taxon>
        <taxon>Gammaproteobacteria</taxon>
        <taxon>Cellvibrionales</taxon>
        <taxon>Halieaceae</taxon>
        <taxon>Pseudohalioglobus</taxon>
    </lineage>
</organism>
<feature type="signal peptide" evidence="13">
    <location>
        <begin position="1"/>
        <end position="26"/>
    </location>
</feature>
<keyword evidence="6" id="KW-0408">Iron</keyword>
<feature type="chain" id="PRO_5023066387" evidence="13">
    <location>
        <begin position="27"/>
        <end position="796"/>
    </location>
</feature>
<comment type="caution">
    <text evidence="16">The sequence shown here is derived from an EMBL/GenBank/DDBJ whole genome shotgun (WGS) entry which is preliminary data.</text>
</comment>
<evidence type="ECO:0000256" key="2">
    <source>
        <dbReference type="ARBA" id="ARBA00022448"/>
    </source>
</evidence>
<name>A0A5B0X685_9GAMM</name>
<evidence type="ECO:0000256" key="10">
    <source>
        <dbReference type="ARBA" id="ARBA00023237"/>
    </source>
</evidence>
<evidence type="ECO:0000256" key="4">
    <source>
        <dbReference type="ARBA" id="ARBA00022496"/>
    </source>
</evidence>
<dbReference type="Pfam" id="PF07715">
    <property type="entry name" value="Plug"/>
    <property type="match status" value="1"/>
</dbReference>
<evidence type="ECO:0000313" key="16">
    <source>
        <dbReference type="EMBL" id="KAA1194078.1"/>
    </source>
</evidence>
<keyword evidence="2 11" id="KW-0813">Transport</keyword>
<dbReference type="InterPro" id="IPR039426">
    <property type="entry name" value="TonB-dep_rcpt-like"/>
</dbReference>
<dbReference type="GO" id="GO:0009279">
    <property type="term" value="C:cell outer membrane"/>
    <property type="evidence" value="ECO:0007669"/>
    <property type="project" value="UniProtKB-SubCell"/>
</dbReference>
<dbReference type="PROSITE" id="PS52016">
    <property type="entry name" value="TONB_DEPENDENT_REC_3"/>
    <property type="match status" value="1"/>
</dbReference>
<keyword evidence="5 11" id="KW-0812">Transmembrane</keyword>
<dbReference type="EMBL" id="VTUX01000001">
    <property type="protein sequence ID" value="KAA1194078.1"/>
    <property type="molecule type" value="Genomic_DNA"/>
</dbReference>
<evidence type="ECO:0000256" key="1">
    <source>
        <dbReference type="ARBA" id="ARBA00004571"/>
    </source>
</evidence>
<accession>A0A5B0X685</accession>
<protein>
    <submittedName>
        <fullName evidence="16">TonB-dependent receptor</fullName>
    </submittedName>
</protein>
<evidence type="ECO:0000313" key="17">
    <source>
        <dbReference type="Proteomes" id="UP000323708"/>
    </source>
</evidence>
<evidence type="ECO:0000256" key="6">
    <source>
        <dbReference type="ARBA" id="ARBA00023004"/>
    </source>
</evidence>
<keyword evidence="17" id="KW-1185">Reference proteome</keyword>
<keyword evidence="16" id="KW-0675">Receptor</keyword>
<evidence type="ECO:0000256" key="12">
    <source>
        <dbReference type="RuleBase" id="RU003357"/>
    </source>
</evidence>
<feature type="domain" description="TonB-dependent receptor-like beta-barrel" evidence="14">
    <location>
        <begin position="257"/>
        <end position="758"/>
    </location>
</feature>
<keyword evidence="7" id="KW-0406">Ion transport</keyword>
<dbReference type="Gene3D" id="2.40.170.20">
    <property type="entry name" value="TonB-dependent receptor, beta-barrel domain"/>
    <property type="match status" value="1"/>
</dbReference>
<dbReference type="SUPFAM" id="SSF56935">
    <property type="entry name" value="Porins"/>
    <property type="match status" value="1"/>
</dbReference>
<keyword evidence="9 11" id="KW-0472">Membrane</keyword>
<evidence type="ECO:0000256" key="5">
    <source>
        <dbReference type="ARBA" id="ARBA00022692"/>
    </source>
</evidence>
<keyword evidence="10 11" id="KW-0998">Cell outer membrane</keyword>
<feature type="domain" description="TonB-dependent receptor plug" evidence="15">
    <location>
        <begin position="45"/>
        <end position="151"/>
    </location>
</feature>
<dbReference type="InterPro" id="IPR036942">
    <property type="entry name" value="Beta-barrel_TonB_sf"/>
</dbReference>
<dbReference type="Pfam" id="PF00593">
    <property type="entry name" value="TonB_dep_Rec_b-barrel"/>
    <property type="match status" value="1"/>
</dbReference>
<dbReference type="GO" id="GO:0006826">
    <property type="term" value="P:iron ion transport"/>
    <property type="evidence" value="ECO:0007669"/>
    <property type="project" value="UniProtKB-KW"/>
</dbReference>
<evidence type="ECO:0000256" key="13">
    <source>
        <dbReference type="SAM" id="SignalP"/>
    </source>
</evidence>
<evidence type="ECO:0000256" key="7">
    <source>
        <dbReference type="ARBA" id="ARBA00023065"/>
    </source>
</evidence>
<keyword evidence="13" id="KW-0732">Signal</keyword>
<comment type="subcellular location">
    <subcellularLocation>
        <location evidence="1 11">Cell outer membrane</location>
        <topology evidence="1 11">Multi-pass membrane protein</topology>
    </subcellularLocation>
</comment>
<evidence type="ECO:0000259" key="15">
    <source>
        <dbReference type="Pfam" id="PF07715"/>
    </source>
</evidence>
<comment type="similarity">
    <text evidence="11 12">Belongs to the TonB-dependent receptor family.</text>
</comment>
<dbReference type="PANTHER" id="PTHR32552">
    <property type="entry name" value="FERRICHROME IRON RECEPTOR-RELATED"/>
    <property type="match status" value="1"/>
</dbReference>
<evidence type="ECO:0000256" key="3">
    <source>
        <dbReference type="ARBA" id="ARBA00022452"/>
    </source>
</evidence>
<dbReference type="RefSeq" id="WP_149609547.1">
    <property type="nucleotide sequence ID" value="NZ_VTUX01000001.1"/>
</dbReference>
<proteinExistence type="inferred from homology"/>
<dbReference type="PANTHER" id="PTHR32552:SF81">
    <property type="entry name" value="TONB-DEPENDENT OUTER MEMBRANE RECEPTOR"/>
    <property type="match status" value="1"/>
</dbReference>
<dbReference type="AlphaFoldDB" id="A0A5B0X685"/>
<evidence type="ECO:0000259" key="14">
    <source>
        <dbReference type="Pfam" id="PF00593"/>
    </source>
</evidence>
<reference evidence="16 17" key="1">
    <citation type="submission" date="2019-09" db="EMBL/GenBank/DDBJ databases">
        <authorList>
            <person name="Chen X.-Y."/>
        </authorList>
    </citation>
    <scope>NUCLEOTIDE SEQUENCE [LARGE SCALE GENOMIC DNA]</scope>
    <source>
        <strain evidence="16 17">NY5</strain>
    </source>
</reference>
<dbReference type="InterPro" id="IPR000531">
    <property type="entry name" value="Beta-barrel_TonB"/>
</dbReference>
<dbReference type="Proteomes" id="UP000323708">
    <property type="component" value="Unassembled WGS sequence"/>
</dbReference>